<dbReference type="Pfam" id="PF00532">
    <property type="entry name" value="Peripla_BP_1"/>
    <property type="match status" value="1"/>
</dbReference>
<dbReference type="PROSITE" id="PS50932">
    <property type="entry name" value="HTH_LACI_2"/>
    <property type="match status" value="1"/>
</dbReference>
<evidence type="ECO:0000259" key="4">
    <source>
        <dbReference type="PROSITE" id="PS50932"/>
    </source>
</evidence>
<dbReference type="RefSeq" id="WP_138003508.1">
    <property type="nucleotide sequence ID" value="NZ_QGQD01000076.1"/>
</dbReference>
<comment type="caution">
    <text evidence="5">The sequence shown here is derived from an EMBL/GenBank/DDBJ whole genome shotgun (WGS) entry which is preliminary data.</text>
</comment>
<dbReference type="InterPro" id="IPR001761">
    <property type="entry name" value="Peripla_BP/Lac1_sug-bd_dom"/>
</dbReference>
<dbReference type="AlphaFoldDB" id="A0A4U8Q555"/>
<dbReference type="Gene3D" id="3.40.50.2300">
    <property type="match status" value="2"/>
</dbReference>
<dbReference type="Gene3D" id="1.10.260.40">
    <property type="entry name" value="lambda repressor-like DNA-binding domains"/>
    <property type="match status" value="1"/>
</dbReference>
<evidence type="ECO:0000313" key="5">
    <source>
        <dbReference type="EMBL" id="TLC99132.1"/>
    </source>
</evidence>
<dbReference type="PANTHER" id="PTHR30146">
    <property type="entry name" value="LACI-RELATED TRANSCRIPTIONAL REPRESSOR"/>
    <property type="match status" value="1"/>
</dbReference>
<dbReference type="SUPFAM" id="SSF53822">
    <property type="entry name" value="Periplasmic binding protein-like I"/>
    <property type="match status" value="1"/>
</dbReference>
<reference evidence="5 6" key="1">
    <citation type="journal article" date="2019" name="Anaerobe">
        <title>Detection of Robinsoniella peoriensis in multiple bone samples of a trauma patient.</title>
        <authorList>
            <person name="Schrottner P."/>
            <person name="Hartwich K."/>
            <person name="Bunk B."/>
            <person name="Schober I."/>
            <person name="Helbig S."/>
            <person name="Rudolph W.W."/>
            <person name="Gunzer F."/>
        </authorList>
    </citation>
    <scope>NUCLEOTIDE SEQUENCE [LARGE SCALE GENOMIC DNA]</scope>
    <source>
        <strain evidence="5 6">DSM 106044</strain>
    </source>
</reference>
<accession>A0A4U8Q555</accession>
<dbReference type="InterPro" id="IPR000843">
    <property type="entry name" value="HTH_LacI"/>
</dbReference>
<keyword evidence="6" id="KW-1185">Reference proteome</keyword>
<dbReference type="CDD" id="cd01392">
    <property type="entry name" value="HTH_LacI"/>
    <property type="match status" value="1"/>
</dbReference>
<dbReference type="InterPro" id="IPR010982">
    <property type="entry name" value="Lambda_DNA-bd_dom_sf"/>
</dbReference>
<dbReference type="PANTHER" id="PTHR30146:SF109">
    <property type="entry name" value="HTH-TYPE TRANSCRIPTIONAL REGULATOR GALS"/>
    <property type="match status" value="1"/>
</dbReference>
<dbReference type="STRING" id="180332.GCA_000797495_05228"/>
<evidence type="ECO:0000313" key="6">
    <source>
        <dbReference type="Proteomes" id="UP000306509"/>
    </source>
</evidence>
<dbReference type="SMART" id="SM00354">
    <property type="entry name" value="HTH_LACI"/>
    <property type="match status" value="1"/>
</dbReference>
<dbReference type="Pfam" id="PF00356">
    <property type="entry name" value="LacI"/>
    <property type="match status" value="1"/>
</dbReference>
<evidence type="ECO:0000256" key="1">
    <source>
        <dbReference type="ARBA" id="ARBA00023015"/>
    </source>
</evidence>
<feature type="domain" description="HTH lacI-type" evidence="4">
    <location>
        <begin position="6"/>
        <end position="64"/>
    </location>
</feature>
<organism evidence="5 6">
    <name type="scientific">Robinsoniella peoriensis</name>
    <dbReference type="NCBI Taxonomy" id="180332"/>
    <lineage>
        <taxon>Bacteria</taxon>
        <taxon>Bacillati</taxon>
        <taxon>Bacillota</taxon>
        <taxon>Clostridia</taxon>
        <taxon>Lachnospirales</taxon>
        <taxon>Lachnospiraceae</taxon>
        <taxon>Robinsoniella</taxon>
    </lineage>
</organism>
<evidence type="ECO:0000256" key="3">
    <source>
        <dbReference type="ARBA" id="ARBA00023163"/>
    </source>
</evidence>
<dbReference type="InterPro" id="IPR028082">
    <property type="entry name" value="Peripla_BP_I"/>
</dbReference>
<keyword evidence="1" id="KW-0805">Transcription regulation</keyword>
<protein>
    <submittedName>
        <fullName evidence="5">Ribose operon repressor</fullName>
    </submittedName>
</protein>
<keyword evidence="3" id="KW-0804">Transcription</keyword>
<keyword evidence="2" id="KW-0238">DNA-binding</keyword>
<evidence type="ECO:0000256" key="2">
    <source>
        <dbReference type="ARBA" id="ARBA00023125"/>
    </source>
</evidence>
<proteinExistence type="predicted"/>
<dbReference type="SUPFAM" id="SSF47413">
    <property type="entry name" value="lambda repressor-like DNA-binding domains"/>
    <property type="match status" value="1"/>
</dbReference>
<dbReference type="GO" id="GO:0000976">
    <property type="term" value="F:transcription cis-regulatory region binding"/>
    <property type="evidence" value="ECO:0007669"/>
    <property type="project" value="TreeGrafter"/>
</dbReference>
<name>A0A4U8Q555_9FIRM</name>
<dbReference type="EMBL" id="QGQD01000076">
    <property type="protein sequence ID" value="TLC99132.1"/>
    <property type="molecule type" value="Genomic_DNA"/>
</dbReference>
<sequence>MNKKEVTATDVAKAAGVSQAAVSMILNKKYNVSFSRETIERVEEAARNLGYSMEKKSARQQSRMKGTIFVVCPNLNNPYYGMLIDGIEQAALKNRFDIFVCQTNRNLQTEEKYLKRLEKLCPSGIIYTCMPAFPDMVNRMAMKIPVVFIGEKNNKLLVDSIELDSRKPGSMIARYLLELGHRKAGYISTAVNEKQPARLRRKEGFTEEFENAGIDHQVFIKEPDEARKAPCLQNMDMEFQVGYLLTLELIREVPDITAIVGLNDMIALGIRDALLQEKYRIPKDISVVGCDNILASHMRGIDLTTVDHYAGKKGEDACNLLMQKMERQKREKEIMTEHVVHRVEYEPRLIIRGTSSYAVYNLKY</sequence>
<dbReference type="GO" id="GO:0003700">
    <property type="term" value="F:DNA-binding transcription factor activity"/>
    <property type="evidence" value="ECO:0007669"/>
    <property type="project" value="TreeGrafter"/>
</dbReference>
<dbReference type="Proteomes" id="UP000306509">
    <property type="component" value="Unassembled WGS sequence"/>
</dbReference>
<gene>
    <name evidence="5" type="primary">rbsR_6</name>
    <name evidence="5" type="ORF">DSM106044_04020</name>
</gene>
<dbReference type="CDD" id="cd06267">
    <property type="entry name" value="PBP1_LacI_sugar_binding-like"/>
    <property type="match status" value="1"/>
</dbReference>